<evidence type="ECO:0000313" key="2">
    <source>
        <dbReference type="Proteomes" id="UP000036681"/>
    </source>
</evidence>
<sequence>MECRSNGGEESSLPIPSPISRLTSLDPTPVVSDSERPGLIGEEKNGRSAVWVSCMIFFSTCDRRIRASNVLDKDAGSERVNRGGEGPSYFRFLSSAEKKMSKDFRRSSAAINFHRLISIFAEEIQLRNSTE</sequence>
<proteinExistence type="predicted"/>
<evidence type="ECO:0000313" key="3">
    <source>
        <dbReference type="WBParaSite" id="ALUE_0001417601-mRNA-1"/>
    </source>
</evidence>
<dbReference type="Proteomes" id="UP000036681">
    <property type="component" value="Unplaced"/>
</dbReference>
<name>A0A0M3I9M1_ASCLU</name>
<protein>
    <submittedName>
        <fullName evidence="3">Uncharacterized protein</fullName>
    </submittedName>
</protein>
<evidence type="ECO:0000256" key="1">
    <source>
        <dbReference type="SAM" id="MobiDB-lite"/>
    </source>
</evidence>
<accession>A0A0M3I9M1</accession>
<feature type="compositionally biased region" description="Low complexity" evidence="1">
    <location>
        <begin position="11"/>
        <end position="25"/>
    </location>
</feature>
<dbReference type="AlphaFoldDB" id="A0A0M3I9M1"/>
<dbReference type="WBParaSite" id="ALUE_0001417601-mRNA-1">
    <property type="protein sequence ID" value="ALUE_0001417601-mRNA-1"/>
    <property type="gene ID" value="ALUE_0001417601"/>
</dbReference>
<keyword evidence="2" id="KW-1185">Reference proteome</keyword>
<feature type="region of interest" description="Disordered" evidence="1">
    <location>
        <begin position="1"/>
        <end position="41"/>
    </location>
</feature>
<reference evidence="3" key="1">
    <citation type="submission" date="2017-02" db="UniProtKB">
        <authorList>
            <consortium name="WormBaseParasite"/>
        </authorList>
    </citation>
    <scope>IDENTIFICATION</scope>
</reference>
<organism evidence="2 3">
    <name type="scientific">Ascaris lumbricoides</name>
    <name type="common">Giant roundworm</name>
    <dbReference type="NCBI Taxonomy" id="6252"/>
    <lineage>
        <taxon>Eukaryota</taxon>
        <taxon>Metazoa</taxon>
        <taxon>Ecdysozoa</taxon>
        <taxon>Nematoda</taxon>
        <taxon>Chromadorea</taxon>
        <taxon>Rhabditida</taxon>
        <taxon>Spirurina</taxon>
        <taxon>Ascaridomorpha</taxon>
        <taxon>Ascaridoidea</taxon>
        <taxon>Ascarididae</taxon>
        <taxon>Ascaris</taxon>
    </lineage>
</organism>